<protein>
    <submittedName>
        <fullName evidence="2">Uncharacterized protein</fullName>
    </submittedName>
</protein>
<dbReference type="AlphaFoldDB" id="A0A0B8P6P9"/>
<feature type="transmembrane region" description="Helical" evidence="1">
    <location>
        <begin position="51"/>
        <end position="71"/>
    </location>
</feature>
<dbReference type="EMBL" id="BBSA01000001">
    <property type="protein sequence ID" value="GAM60237.1"/>
    <property type="molecule type" value="Genomic_DNA"/>
</dbReference>
<sequence>MRTHLRRRLDKRSNEEIDRLFTQFNRLVTLALSVLVFLVAFSGVMLFKGNLVLSITLTCIACIWAIGWTSYQSVLNQVHFDRQNQRSDWKYQNLR</sequence>
<accession>A0A0B8P6P9</accession>
<evidence type="ECO:0000313" key="3">
    <source>
        <dbReference type="Proteomes" id="UP000031670"/>
    </source>
</evidence>
<gene>
    <name evidence="2" type="ORF">JCM19232_570</name>
</gene>
<dbReference type="Proteomes" id="UP000031670">
    <property type="component" value="Unassembled WGS sequence"/>
</dbReference>
<evidence type="ECO:0000256" key="1">
    <source>
        <dbReference type="SAM" id="Phobius"/>
    </source>
</evidence>
<reference evidence="2 3" key="1">
    <citation type="submission" date="2015-01" db="EMBL/GenBank/DDBJ databases">
        <title>Vibrio sp. C5 JCM 19232 whole genome shotgun sequence.</title>
        <authorList>
            <person name="Sawabe T."/>
            <person name="Meirelles P."/>
            <person name="Feng G."/>
            <person name="Sayaka M."/>
            <person name="Hattori M."/>
            <person name="Ohkuma M."/>
        </authorList>
    </citation>
    <scope>NUCLEOTIDE SEQUENCE [LARGE SCALE GENOMIC DNA]</scope>
    <source>
        <strain evidence="2 3">JCM19232</strain>
    </source>
</reference>
<keyword evidence="1" id="KW-0472">Membrane</keyword>
<reference evidence="2 3" key="2">
    <citation type="submission" date="2015-01" db="EMBL/GenBank/DDBJ databases">
        <authorList>
            <consortium name="NBRP consortium"/>
            <person name="Sawabe T."/>
            <person name="Meirelles P."/>
            <person name="Feng G."/>
            <person name="Sayaka M."/>
            <person name="Hattori M."/>
            <person name="Ohkuma M."/>
        </authorList>
    </citation>
    <scope>NUCLEOTIDE SEQUENCE [LARGE SCALE GENOMIC DNA]</scope>
    <source>
        <strain evidence="2 3">JCM19232</strain>
    </source>
</reference>
<keyword evidence="1" id="KW-1133">Transmembrane helix</keyword>
<evidence type="ECO:0000313" key="2">
    <source>
        <dbReference type="EMBL" id="GAM60237.1"/>
    </source>
</evidence>
<keyword evidence="1" id="KW-0812">Transmembrane</keyword>
<feature type="transmembrane region" description="Helical" evidence="1">
    <location>
        <begin position="27"/>
        <end position="45"/>
    </location>
</feature>
<comment type="caution">
    <text evidence="2">The sequence shown here is derived from an EMBL/GenBank/DDBJ whole genome shotgun (WGS) entry which is preliminary data.</text>
</comment>
<name>A0A0B8P6P9_9VIBR</name>
<organism evidence="2 3">
    <name type="scientific">Vibrio ishigakensis</name>
    <dbReference type="NCBI Taxonomy" id="1481914"/>
    <lineage>
        <taxon>Bacteria</taxon>
        <taxon>Pseudomonadati</taxon>
        <taxon>Pseudomonadota</taxon>
        <taxon>Gammaproteobacteria</taxon>
        <taxon>Vibrionales</taxon>
        <taxon>Vibrionaceae</taxon>
        <taxon>Vibrio</taxon>
    </lineage>
</organism>
<proteinExistence type="predicted"/>